<accession>A0A3L8Q2D1</accession>
<organism evidence="1 2">
    <name type="scientific">Parashewanella curva</name>
    <dbReference type="NCBI Taxonomy" id="2338552"/>
    <lineage>
        <taxon>Bacteria</taxon>
        <taxon>Pseudomonadati</taxon>
        <taxon>Pseudomonadota</taxon>
        <taxon>Gammaproteobacteria</taxon>
        <taxon>Alteromonadales</taxon>
        <taxon>Shewanellaceae</taxon>
        <taxon>Parashewanella</taxon>
    </lineage>
</organism>
<sequence>MIMTVASTHSTYQLQSLPLATSQNLESELSTFISLPNEVDDKAVHYFTAMVYRRISYFFYVKRNTWPDQEICHQTFFEHQDIKTLLTNPYNLAEQGVFMKRAKSLQIYISSAVTEGSTKKVAEFFNQVSADSFMNIMLLTESLLNDEKEEQNCLIQYPVMRNYFVAAAVFMQGLHVQNQLTHKRNQLIEVIHSLPSPEAFTPESAIECEITHEDLTEQSAIEIACEQIWKPVSKEGLIQWLKHKKKLVSPLYNTPLGTYQVRAYQVAYFPKETEAQKTCLSRPSSSKQSNQHTQNH</sequence>
<dbReference type="Proteomes" id="UP000281474">
    <property type="component" value="Unassembled WGS sequence"/>
</dbReference>
<keyword evidence="2" id="KW-1185">Reference proteome</keyword>
<comment type="caution">
    <text evidence="1">The sequence shown here is derived from an EMBL/GenBank/DDBJ whole genome shotgun (WGS) entry which is preliminary data.</text>
</comment>
<dbReference type="EMBL" id="QZEI01000010">
    <property type="protein sequence ID" value="RLV60933.1"/>
    <property type="molecule type" value="Genomic_DNA"/>
</dbReference>
<dbReference type="AlphaFoldDB" id="A0A3L8Q2D1"/>
<protein>
    <submittedName>
        <fullName evidence="1">Uncharacterized protein</fullName>
    </submittedName>
</protein>
<evidence type="ECO:0000313" key="2">
    <source>
        <dbReference type="Proteomes" id="UP000281474"/>
    </source>
</evidence>
<name>A0A3L8Q2D1_9GAMM</name>
<gene>
    <name evidence="1" type="ORF">D5018_04640</name>
</gene>
<reference evidence="1 2" key="1">
    <citation type="submission" date="2018-09" db="EMBL/GenBank/DDBJ databases">
        <title>Phylogeny of the Shewanellaceae, and recommendation for two new genera, Pseudoshewanella and Parashewanella.</title>
        <authorList>
            <person name="Wang G."/>
        </authorList>
    </citation>
    <scope>NUCLEOTIDE SEQUENCE [LARGE SCALE GENOMIC DNA]</scope>
    <source>
        <strain evidence="1 2">C51</strain>
    </source>
</reference>
<evidence type="ECO:0000313" key="1">
    <source>
        <dbReference type="EMBL" id="RLV60933.1"/>
    </source>
</evidence>
<proteinExistence type="predicted"/>